<reference evidence="2 3" key="1">
    <citation type="submission" date="2016-10" db="EMBL/GenBank/DDBJ databases">
        <authorList>
            <person name="de Groot N.N."/>
        </authorList>
    </citation>
    <scope>NUCLEOTIDE SEQUENCE [LARGE SCALE GENOMIC DNA]</scope>
    <source>
        <strain evidence="2 3">DSM 23048</strain>
    </source>
</reference>
<evidence type="ECO:0000259" key="1">
    <source>
        <dbReference type="Pfam" id="PF00144"/>
    </source>
</evidence>
<dbReference type="AlphaFoldDB" id="A0A1H6SXV5"/>
<organism evidence="2 3">
    <name type="scientific">Myroides marinus</name>
    <dbReference type="NCBI Taxonomy" id="703342"/>
    <lineage>
        <taxon>Bacteria</taxon>
        <taxon>Pseudomonadati</taxon>
        <taxon>Bacteroidota</taxon>
        <taxon>Flavobacteriia</taxon>
        <taxon>Flavobacteriales</taxon>
        <taxon>Flavobacteriaceae</taxon>
        <taxon>Myroides</taxon>
    </lineage>
</organism>
<name>A0A1H6SXV5_9FLAO</name>
<dbReference type="SUPFAM" id="SSF56601">
    <property type="entry name" value="beta-lactamase/transpeptidase-like"/>
    <property type="match status" value="1"/>
</dbReference>
<feature type="domain" description="Beta-lactamase-related" evidence="1">
    <location>
        <begin position="97"/>
        <end position="389"/>
    </location>
</feature>
<dbReference type="PANTHER" id="PTHR46825:SF9">
    <property type="entry name" value="BETA-LACTAMASE-RELATED DOMAIN-CONTAINING PROTEIN"/>
    <property type="match status" value="1"/>
</dbReference>
<protein>
    <submittedName>
        <fullName evidence="2">CubicO group peptidase, beta-lactamase class C family</fullName>
    </submittedName>
</protein>
<dbReference type="Gene3D" id="3.40.710.10">
    <property type="entry name" value="DD-peptidase/beta-lactamase superfamily"/>
    <property type="match status" value="1"/>
</dbReference>
<dbReference type="Pfam" id="PF00144">
    <property type="entry name" value="Beta-lactamase"/>
    <property type="match status" value="1"/>
</dbReference>
<gene>
    <name evidence="2" type="ORF">SAMN04488018_103260</name>
</gene>
<dbReference type="InterPro" id="IPR012338">
    <property type="entry name" value="Beta-lactam/transpept-like"/>
</dbReference>
<dbReference type="EMBL" id="FNYS01000003">
    <property type="protein sequence ID" value="SEI72611.1"/>
    <property type="molecule type" value="Genomic_DNA"/>
</dbReference>
<dbReference type="InterPro" id="IPR050491">
    <property type="entry name" value="AmpC-like"/>
</dbReference>
<evidence type="ECO:0000313" key="3">
    <source>
        <dbReference type="Proteomes" id="UP000183077"/>
    </source>
</evidence>
<evidence type="ECO:0000313" key="2">
    <source>
        <dbReference type="EMBL" id="SEI72611.1"/>
    </source>
</evidence>
<proteinExistence type="predicted"/>
<accession>A0A1H6SXV5</accession>
<dbReference type="InterPro" id="IPR001466">
    <property type="entry name" value="Beta-lactam-related"/>
</dbReference>
<dbReference type="PANTHER" id="PTHR46825">
    <property type="entry name" value="D-ALANYL-D-ALANINE-CARBOXYPEPTIDASE/ENDOPEPTIDASE AMPH"/>
    <property type="match status" value="1"/>
</dbReference>
<sequence>MRPAYLIYLDWSSIRERMINKRYIALSLITALAFNACQQKENKDLASNMPLVKERNVLVDNPYKVEFPTVPTEYILEKAHIIENFYNDNINKAGYTGSFLVAKNGQIIYENYSGVADRYGNDSINSETPMHVASVGKVVTAVSVLRLVDAGKIDLDQSVSDIIDGFPYPEITVRTLLSHRSGLGYYGYYKNVWDVKKTVNNEDVINAINTKKVSLDFRPNSKFTYSNTNYVLLASIVERVTNKTFKEALRELIFEPLQMEHSFVFDDLSKKNQVTQSFYNNSKLQRWDYLDGTYGDKNIYTTPRDFLKLDTALYSDNFLSADLKQEMTKGYSYESKGKRNYGLGLRLIEMDNGDNYTYHNGWWRGNTSSYIRLAKDNVCIILFSNKYSSATYKTVSLSHHFGDYPVGNMEL</sequence>
<dbReference type="Proteomes" id="UP000183077">
    <property type="component" value="Unassembled WGS sequence"/>
</dbReference>